<evidence type="ECO:0000313" key="4">
    <source>
        <dbReference type="EMBL" id="OEU16869.1"/>
    </source>
</evidence>
<dbReference type="EMBL" id="KV784358">
    <property type="protein sequence ID" value="OEU16869.1"/>
    <property type="molecule type" value="Genomic_DNA"/>
</dbReference>
<reference evidence="4 5" key="1">
    <citation type="submission" date="2016-09" db="EMBL/GenBank/DDBJ databases">
        <title>Extensive genetic diversity and differential bi-allelic expression allows diatom success in the polar Southern Ocean.</title>
        <authorList>
            <consortium name="DOE Joint Genome Institute"/>
            <person name="Mock T."/>
            <person name="Otillar R.P."/>
            <person name="Strauss J."/>
            <person name="Dupont C."/>
            <person name="Frickenhaus S."/>
            <person name="Maumus F."/>
            <person name="Mcmullan M."/>
            <person name="Sanges R."/>
            <person name="Schmutz J."/>
            <person name="Toseland A."/>
            <person name="Valas R."/>
            <person name="Veluchamy A."/>
            <person name="Ward B.J."/>
            <person name="Allen A."/>
            <person name="Barry K."/>
            <person name="Falciatore A."/>
            <person name="Ferrante M."/>
            <person name="Fortunato A.E."/>
            <person name="Gloeckner G."/>
            <person name="Gruber A."/>
            <person name="Hipkin R."/>
            <person name="Janech M."/>
            <person name="Kroth P."/>
            <person name="Leese F."/>
            <person name="Lindquist E."/>
            <person name="Lyon B.R."/>
            <person name="Martin J."/>
            <person name="Mayer C."/>
            <person name="Parker M."/>
            <person name="Quesneville H."/>
            <person name="Raymond J."/>
            <person name="Uhlig C."/>
            <person name="Valentin K.U."/>
            <person name="Worden A.Z."/>
            <person name="Armbrust E.V."/>
            <person name="Bowler C."/>
            <person name="Green B."/>
            <person name="Moulton V."/>
            <person name="Van Oosterhout C."/>
            <person name="Grigoriev I."/>
        </authorList>
    </citation>
    <scope>NUCLEOTIDE SEQUENCE [LARGE SCALE GENOMIC DNA]</scope>
    <source>
        <strain evidence="4 5">CCMP1102</strain>
    </source>
</reference>
<evidence type="ECO:0000256" key="1">
    <source>
        <dbReference type="ARBA" id="ARBA00023002"/>
    </source>
</evidence>
<evidence type="ECO:0000256" key="2">
    <source>
        <dbReference type="SAM" id="Phobius"/>
    </source>
</evidence>
<keyword evidence="2" id="KW-1133">Transmembrane helix</keyword>
<dbReference type="KEGG" id="fcy:FRACYDRAFT_239463"/>
<feature type="transmembrane region" description="Helical" evidence="2">
    <location>
        <begin position="201"/>
        <end position="227"/>
    </location>
</feature>
<accession>A0A1E7FFB7</accession>
<keyword evidence="1" id="KW-0560">Oxidoreductase</keyword>
<protein>
    <recommendedName>
        <fullName evidence="3">Ferric reductase NAD binding domain-containing protein</fullName>
    </recommendedName>
</protein>
<dbReference type="InParanoid" id="A0A1E7FFB7"/>
<keyword evidence="5" id="KW-1185">Reference proteome</keyword>
<keyword evidence="2" id="KW-0472">Membrane</keyword>
<dbReference type="Proteomes" id="UP000095751">
    <property type="component" value="Unassembled WGS sequence"/>
</dbReference>
<dbReference type="GO" id="GO:0016491">
    <property type="term" value="F:oxidoreductase activity"/>
    <property type="evidence" value="ECO:0007669"/>
    <property type="project" value="UniProtKB-KW"/>
</dbReference>
<dbReference type="Pfam" id="PF08030">
    <property type="entry name" value="NAD_binding_6"/>
    <property type="match status" value="1"/>
</dbReference>
<gene>
    <name evidence="4" type="ORF">FRACYDRAFT_239463</name>
</gene>
<feature type="domain" description="Ferric reductase NAD binding" evidence="3">
    <location>
        <begin position="421"/>
        <end position="571"/>
    </location>
</feature>
<dbReference type="InterPro" id="IPR013121">
    <property type="entry name" value="Fe_red_NAD-bd_6"/>
</dbReference>
<proteinExistence type="predicted"/>
<name>A0A1E7FFB7_9STRA</name>
<sequence length="590" mass="66882">MSCRRSITRSSVVWNEHTSTRNIREEDDEPTDSLRPGLTKKNSIYASVIFEHNTDEKDSPTAAGNTQDQLIDDELGAKGSKDGAISPPFITYEQFMWTQFLVISLLAIYDRFDWNFWPRQLYSIGAGGAGGDRMEGYKPGPWSVVLYDCIARISGRYSIVCYNLLLLTRMECLEDIFLNSFISKNVLNCTNMVNANIRLHVYNGIALCVLTLLHVWSILFPCIFHGYTAKVILGNFEWPVSERTPTKCSVEEFDGCWPGDANVELKQMGLQADDVFRMVEMTLFLAILMPISIKWLQNHWHAGIQLHRIINIIYFVDIGPDYALRLKDSPIFEEKHVFTCFENRSGANLTDDLDNAFDWNVGVVVRVFRRHRIPAIKTDKVSHTERMYESTKCDMIVTGPRQGEMSETLRYALCANDSSPLVIFAAGSAINFIIDTLQYCASNEVYRSNISIIYSTRDLDLFEWANETISALVYLCEKKEVKFALKLACTAELEVVGALTTIDAKSLEEGKERRRRNTIRNSLWFQDLLAEKPDTVSLERNRVDLDNEISNGCTVFCQGSAGLKDAVKGICVKKGATYYLGRGGSREDQV</sequence>
<evidence type="ECO:0000313" key="5">
    <source>
        <dbReference type="Proteomes" id="UP000095751"/>
    </source>
</evidence>
<organism evidence="4 5">
    <name type="scientific">Fragilariopsis cylindrus CCMP1102</name>
    <dbReference type="NCBI Taxonomy" id="635003"/>
    <lineage>
        <taxon>Eukaryota</taxon>
        <taxon>Sar</taxon>
        <taxon>Stramenopiles</taxon>
        <taxon>Ochrophyta</taxon>
        <taxon>Bacillariophyta</taxon>
        <taxon>Bacillariophyceae</taxon>
        <taxon>Bacillariophycidae</taxon>
        <taxon>Bacillariales</taxon>
        <taxon>Bacillariaceae</taxon>
        <taxon>Fragilariopsis</taxon>
    </lineage>
</organism>
<dbReference type="OrthoDB" id="5954077at2759"/>
<evidence type="ECO:0000259" key="3">
    <source>
        <dbReference type="Pfam" id="PF08030"/>
    </source>
</evidence>
<keyword evidence="2" id="KW-0812">Transmembrane</keyword>
<dbReference type="AlphaFoldDB" id="A0A1E7FFB7"/>